<dbReference type="RefSeq" id="WP_111544441.1">
    <property type="nucleotide sequence ID" value="NZ_MZXV01000027.1"/>
</dbReference>
<dbReference type="InterPro" id="IPR011032">
    <property type="entry name" value="GroES-like_sf"/>
</dbReference>
<dbReference type="SMART" id="SM00829">
    <property type="entry name" value="PKS_ER"/>
    <property type="match status" value="1"/>
</dbReference>
<dbReference type="InterPro" id="IPR013154">
    <property type="entry name" value="ADH-like_N"/>
</dbReference>
<evidence type="ECO:0000313" key="6">
    <source>
        <dbReference type="Proteomes" id="UP000248616"/>
    </source>
</evidence>
<dbReference type="OrthoDB" id="9780520at2"/>
<dbReference type="InterPro" id="IPR036291">
    <property type="entry name" value="NAD(P)-bd_dom_sf"/>
</dbReference>
<gene>
    <name evidence="5" type="ORF">B5V02_12145</name>
</gene>
<dbReference type="NCBIfam" id="TIGR02824">
    <property type="entry name" value="quinone_pig3"/>
    <property type="match status" value="1"/>
</dbReference>
<keyword evidence="2" id="KW-0560">Oxidoreductase</keyword>
<dbReference type="AlphaFoldDB" id="A0A2W7E5A3"/>
<keyword evidence="6" id="KW-1185">Reference proteome</keyword>
<dbReference type="GO" id="GO:0016651">
    <property type="term" value="F:oxidoreductase activity, acting on NAD(P)H"/>
    <property type="evidence" value="ECO:0007669"/>
    <property type="project" value="TreeGrafter"/>
</dbReference>
<dbReference type="GO" id="GO:0070402">
    <property type="term" value="F:NADPH binding"/>
    <property type="evidence" value="ECO:0007669"/>
    <property type="project" value="TreeGrafter"/>
</dbReference>
<sequence>MASGQKVPARMTAIAISEPGGPRVLKPETRDVPQPGPGEILIKVHAAGVNRPDIQQRKGAYPPPPGASDLPGLEASGEVAALGDDISRWRIGDRVCALTPGGGYAEYVKVHAGSVLPLPAGFTHTEAAAVPENYFTVWHNVFERGGLKSGETLLVHGGSSGIGTTAIQLASAFGAYVITTAGSKEKCDACLKLGADRAINYREGDFVAAVKEATGGKGANVILDMVGGDYVARNYEAAAIEGRIVQIAVQAGAVASADFSKIMVKRLTHTGSTLRPRTVEFKAAIAAALEAQVWPLLGTRKVAPVMDMIFPLSEAWRAHERMEEGEHIGKIVLDVG</sequence>
<accession>A0A2W7E5A3</accession>
<feature type="domain" description="Enoyl reductase (ER)" evidence="4">
    <location>
        <begin position="20"/>
        <end position="333"/>
    </location>
</feature>
<dbReference type="SUPFAM" id="SSF51735">
    <property type="entry name" value="NAD(P)-binding Rossmann-fold domains"/>
    <property type="match status" value="1"/>
</dbReference>
<dbReference type="Pfam" id="PF08240">
    <property type="entry name" value="ADH_N"/>
    <property type="match status" value="1"/>
</dbReference>
<evidence type="ECO:0000313" key="5">
    <source>
        <dbReference type="EMBL" id="PZV38376.1"/>
    </source>
</evidence>
<protein>
    <submittedName>
        <fullName evidence="5">NAD(P)H-quinone oxidoreductase</fullName>
    </submittedName>
</protein>
<feature type="region of interest" description="Disordered" evidence="3">
    <location>
        <begin position="1"/>
        <end position="38"/>
    </location>
</feature>
<evidence type="ECO:0000259" key="4">
    <source>
        <dbReference type="SMART" id="SM00829"/>
    </source>
</evidence>
<dbReference type="Gene3D" id="3.40.50.720">
    <property type="entry name" value="NAD(P)-binding Rossmann-like Domain"/>
    <property type="match status" value="1"/>
</dbReference>
<dbReference type="InterPro" id="IPR020843">
    <property type="entry name" value="ER"/>
</dbReference>
<evidence type="ECO:0000256" key="1">
    <source>
        <dbReference type="ARBA" id="ARBA00022857"/>
    </source>
</evidence>
<dbReference type="Gene3D" id="3.90.180.10">
    <property type="entry name" value="Medium-chain alcohol dehydrogenases, catalytic domain"/>
    <property type="match status" value="1"/>
</dbReference>
<dbReference type="SUPFAM" id="SSF50129">
    <property type="entry name" value="GroES-like"/>
    <property type="match status" value="1"/>
</dbReference>
<dbReference type="CDD" id="cd05276">
    <property type="entry name" value="p53_inducible_oxidoreductase"/>
    <property type="match status" value="1"/>
</dbReference>
<dbReference type="PANTHER" id="PTHR48106">
    <property type="entry name" value="QUINONE OXIDOREDUCTASE PIG3-RELATED"/>
    <property type="match status" value="1"/>
</dbReference>
<dbReference type="PANTHER" id="PTHR48106:SF8">
    <property type="entry name" value="OS02G0805600 PROTEIN"/>
    <property type="match status" value="1"/>
</dbReference>
<dbReference type="Proteomes" id="UP000248616">
    <property type="component" value="Unassembled WGS sequence"/>
</dbReference>
<comment type="caution">
    <text evidence="5">The sequence shown here is derived from an EMBL/GenBank/DDBJ whole genome shotgun (WGS) entry which is preliminary data.</text>
</comment>
<proteinExistence type="predicted"/>
<dbReference type="InterPro" id="IPR014189">
    <property type="entry name" value="Quinone_OxRdtase_PIG3"/>
</dbReference>
<dbReference type="Pfam" id="PF00107">
    <property type="entry name" value="ADH_zinc_N"/>
    <property type="match status" value="1"/>
</dbReference>
<evidence type="ECO:0000256" key="2">
    <source>
        <dbReference type="ARBA" id="ARBA00023002"/>
    </source>
</evidence>
<keyword evidence="1" id="KW-0521">NADP</keyword>
<dbReference type="EMBL" id="MZXV01000027">
    <property type="protein sequence ID" value="PZV38376.1"/>
    <property type="molecule type" value="Genomic_DNA"/>
</dbReference>
<dbReference type="InterPro" id="IPR013149">
    <property type="entry name" value="ADH-like_C"/>
</dbReference>
<evidence type="ECO:0000256" key="3">
    <source>
        <dbReference type="SAM" id="MobiDB-lite"/>
    </source>
</evidence>
<organism evidence="5 6">
    <name type="scientific">Mesorhizobium kowhaii</name>
    <dbReference type="NCBI Taxonomy" id="1300272"/>
    <lineage>
        <taxon>Bacteria</taxon>
        <taxon>Pseudomonadati</taxon>
        <taxon>Pseudomonadota</taxon>
        <taxon>Alphaproteobacteria</taxon>
        <taxon>Hyphomicrobiales</taxon>
        <taxon>Phyllobacteriaceae</taxon>
        <taxon>Mesorhizobium</taxon>
    </lineage>
</organism>
<reference evidence="6" key="1">
    <citation type="submission" date="2017-03" db="EMBL/GenBank/DDBJ databases">
        <authorList>
            <person name="Safronova V.I."/>
            <person name="Sazanova A.L."/>
            <person name="Chirak E.R."/>
        </authorList>
    </citation>
    <scope>NUCLEOTIDE SEQUENCE [LARGE SCALE GENOMIC DNA]</scope>
    <source>
        <strain evidence="6">Ach-343</strain>
    </source>
</reference>
<name>A0A2W7E5A3_9HYPH</name>